<evidence type="ECO:0000313" key="3">
    <source>
        <dbReference type="Proteomes" id="UP000886523"/>
    </source>
</evidence>
<keyword evidence="1" id="KW-0472">Membrane</keyword>
<sequence length="205" mass="22785">METPTTLGWDDDSCFVVIVSVALFCATLFAYLSHDPTTSSFRGDLVLGHSYRTHSPSHERINCLSSLDFSLESTSPYLPLIGFLGCQSSWGRQVSLPDSHLPNFSPFFFPGGERRTRCLSRFALPLTICSRTVFLFQQIIDCFIGVNFSRLLPPSPTLRRHTSQGWIGSGPSSGPVRPPPKMRSFVLVLQGSMIPHTTRENQESS</sequence>
<accession>A0A9P6B706</accession>
<dbReference type="Proteomes" id="UP000886523">
    <property type="component" value="Unassembled WGS sequence"/>
</dbReference>
<reference evidence="2" key="1">
    <citation type="journal article" date="2020" name="Nat. Commun.">
        <title>Large-scale genome sequencing of mycorrhizal fungi provides insights into the early evolution of symbiotic traits.</title>
        <authorList>
            <person name="Miyauchi S."/>
            <person name="Kiss E."/>
            <person name="Kuo A."/>
            <person name="Drula E."/>
            <person name="Kohler A."/>
            <person name="Sanchez-Garcia M."/>
            <person name="Morin E."/>
            <person name="Andreopoulos B."/>
            <person name="Barry K.W."/>
            <person name="Bonito G."/>
            <person name="Buee M."/>
            <person name="Carver A."/>
            <person name="Chen C."/>
            <person name="Cichocki N."/>
            <person name="Clum A."/>
            <person name="Culley D."/>
            <person name="Crous P.W."/>
            <person name="Fauchery L."/>
            <person name="Girlanda M."/>
            <person name="Hayes R.D."/>
            <person name="Keri Z."/>
            <person name="LaButti K."/>
            <person name="Lipzen A."/>
            <person name="Lombard V."/>
            <person name="Magnuson J."/>
            <person name="Maillard F."/>
            <person name="Murat C."/>
            <person name="Nolan M."/>
            <person name="Ohm R.A."/>
            <person name="Pangilinan J."/>
            <person name="Pereira M.F."/>
            <person name="Perotto S."/>
            <person name="Peter M."/>
            <person name="Pfister S."/>
            <person name="Riley R."/>
            <person name="Sitrit Y."/>
            <person name="Stielow J.B."/>
            <person name="Szollosi G."/>
            <person name="Zifcakova L."/>
            <person name="Stursova M."/>
            <person name="Spatafora J.W."/>
            <person name="Tedersoo L."/>
            <person name="Vaario L.M."/>
            <person name="Yamada A."/>
            <person name="Yan M."/>
            <person name="Wang P."/>
            <person name="Xu J."/>
            <person name="Bruns T."/>
            <person name="Baldrian P."/>
            <person name="Vilgalys R."/>
            <person name="Dunand C."/>
            <person name="Henrissat B."/>
            <person name="Grigoriev I.V."/>
            <person name="Hibbett D."/>
            <person name="Nagy L.G."/>
            <person name="Martin F.M."/>
        </authorList>
    </citation>
    <scope>NUCLEOTIDE SEQUENCE</scope>
    <source>
        <strain evidence="2">UP504</strain>
    </source>
</reference>
<keyword evidence="1" id="KW-0812">Transmembrane</keyword>
<keyword evidence="3" id="KW-1185">Reference proteome</keyword>
<dbReference type="AlphaFoldDB" id="A0A9P6B706"/>
<protein>
    <submittedName>
        <fullName evidence="2">Uncharacterized protein</fullName>
    </submittedName>
</protein>
<organism evidence="2 3">
    <name type="scientific">Hydnum rufescens UP504</name>
    <dbReference type="NCBI Taxonomy" id="1448309"/>
    <lineage>
        <taxon>Eukaryota</taxon>
        <taxon>Fungi</taxon>
        <taxon>Dikarya</taxon>
        <taxon>Basidiomycota</taxon>
        <taxon>Agaricomycotina</taxon>
        <taxon>Agaricomycetes</taxon>
        <taxon>Cantharellales</taxon>
        <taxon>Hydnaceae</taxon>
        <taxon>Hydnum</taxon>
    </lineage>
</organism>
<feature type="transmembrane region" description="Helical" evidence="1">
    <location>
        <begin position="15"/>
        <end position="32"/>
    </location>
</feature>
<dbReference type="EMBL" id="MU128932">
    <property type="protein sequence ID" value="KAF9517441.1"/>
    <property type="molecule type" value="Genomic_DNA"/>
</dbReference>
<keyword evidence="1" id="KW-1133">Transmembrane helix</keyword>
<name>A0A9P6B706_9AGAM</name>
<evidence type="ECO:0000256" key="1">
    <source>
        <dbReference type="SAM" id="Phobius"/>
    </source>
</evidence>
<evidence type="ECO:0000313" key="2">
    <source>
        <dbReference type="EMBL" id="KAF9517441.1"/>
    </source>
</evidence>
<proteinExistence type="predicted"/>
<gene>
    <name evidence="2" type="ORF">BS47DRAFT_533985</name>
</gene>
<comment type="caution">
    <text evidence="2">The sequence shown here is derived from an EMBL/GenBank/DDBJ whole genome shotgun (WGS) entry which is preliminary data.</text>
</comment>